<organism evidence="12 13">
    <name type="scientific">Discostella pseudostelligera</name>
    <dbReference type="NCBI Taxonomy" id="259834"/>
    <lineage>
        <taxon>Eukaryota</taxon>
        <taxon>Sar</taxon>
        <taxon>Stramenopiles</taxon>
        <taxon>Ochrophyta</taxon>
        <taxon>Bacillariophyta</taxon>
        <taxon>Coscinodiscophyceae</taxon>
        <taxon>Thalassiosirophycidae</taxon>
        <taxon>Stephanodiscales</taxon>
        <taxon>Stephanodiscaceae</taxon>
        <taxon>Discostella</taxon>
    </lineage>
</organism>
<evidence type="ECO:0000256" key="3">
    <source>
        <dbReference type="ARBA" id="ARBA00022763"/>
    </source>
</evidence>
<dbReference type="GO" id="GO:0008534">
    <property type="term" value="F:oxidized purine nucleobase lesion DNA N-glycosylase activity"/>
    <property type="evidence" value="ECO:0007669"/>
    <property type="project" value="UniProtKB-EC"/>
</dbReference>
<feature type="compositionally biased region" description="Low complexity" evidence="10">
    <location>
        <begin position="30"/>
        <end position="43"/>
    </location>
</feature>
<dbReference type="Pfam" id="PF01149">
    <property type="entry name" value="Fapy_DNA_glyco"/>
    <property type="match status" value="1"/>
</dbReference>
<evidence type="ECO:0000313" key="13">
    <source>
        <dbReference type="Proteomes" id="UP001530293"/>
    </source>
</evidence>
<dbReference type="Proteomes" id="UP001530293">
    <property type="component" value="Unassembled WGS sequence"/>
</dbReference>
<dbReference type="SMART" id="SM00898">
    <property type="entry name" value="Fapy_DNA_glyco"/>
    <property type="match status" value="1"/>
</dbReference>
<evidence type="ECO:0000256" key="9">
    <source>
        <dbReference type="ARBA" id="ARBA00023295"/>
    </source>
</evidence>
<dbReference type="GO" id="GO:0003677">
    <property type="term" value="F:DNA binding"/>
    <property type="evidence" value="ECO:0007669"/>
    <property type="project" value="UniProtKB-KW"/>
</dbReference>
<dbReference type="PROSITE" id="PS51068">
    <property type="entry name" value="FPG_CAT"/>
    <property type="match status" value="1"/>
</dbReference>
<evidence type="ECO:0000256" key="2">
    <source>
        <dbReference type="ARBA" id="ARBA00009409"/>
    </source>
</evidence>
<feature type="compositionally biased region" description="Basic residues" evidence="10">
    <location>
        <begin position="431"/>
        <end position="440"/>
    </location>
</feature>
<evidence type="ECO:0000259" key="11">
    <source>
        <dbReference type="PROSITE" id="PS51068"/>
    </source>
</evidence>
<dbReference type="AlphaFoldDB" id="A0ABD3MGA2"/>
<sequence>MPELPEVEHFRHILLPLIVASVAETSASASTTTSTTSVSSPAVGLECPPPLPTKRFPSQEDIDLINDGCYVMKDVLRKGKMLCIVLQKQLHDTASSAKKNGRGVKRKRQQHSNLAEENIGITGRESTLYLSLHMGMTGRISSPNNVPSLESLSGNDAYPPPHTHLIIRSNGKEAAFSDPRRFGSVLVNVGDNDATTWSSNSIPTFQDIAPDALHLSEAHCTMLKSTTFDPDATQPTIVEQLTNKKKGIKGLLLDQRAVVSGIGNWVADELLYRSCIHPDQSFLTIDEAHVLVKEMQYVLTTAIACSKNGVDYPQEWLFHRRWRNGGGKGHDNSKDFDGKRISFVQSGGRSTAVVPSRQKLKARKRVCQTTTKKSISNNECAGASLTNGEVHRDKKEAKAIKESRKVITSGSGSRKRSSSDEASMGIESMTSRRRSMRLKN</sequence>
<keyword evidence="5" id="KW-0238">DNA-binding</keyword>
<dbReference type="InterPro" id="IPR035937">
    <property type="entry name" value="FPG_N"/>
</dbReference>
<dbReference type="GO" id="GO:0006281">
    <property type="term" value="P:DNA repair"/>
    <property type="evidence" value="ECO:0007669"/>
    <property type="project" value="UniProtKB-KW"/>
</dbReference>
<evidence type="ECO:0000256" key="1">
    <source>
        <dbReference type="ARBA" id="ARBA00001668"/>
    </source>
</evidence>
<dbReference type="SUPFAM" id="SSF46946">
    <property type="entry name" value="S13-like H2TH domain"/>
    <property type="match status" value="1"/>
</dbReference>
<dbReference type="GO" id="GO:0016829">
    <property type="term" value="F:lyase activity"/>
    <property type="evidence" value="ECO:0007669"/>
    <property type="project" value="UniProtKB-KW"/>
</dbReference>
<dbReference type="InterPro" id="IPR015886">
    <property type="entry name" value="H2TH_FPG"/>
</dbReference>
<evidence type="ECO:0000256" key="6">
    <source>
        <dbReference type="ARBA" id="ARBA00023204"/>
    </source>
</evidence>
<dbReference type="SMART" id="SM01232">
    <property type="entry name" value="H2TH"/>
    <property type="match status" value="1"/>
</dbReference>
<keyword evidence="9" id="KW-0326">Glycosidase</keyword>
<keyword evidence="8" id="KW-0511">Multifunctional enzyme</keyword>
<comment type="catalytic activity">
    <reaction evidence="1">
        <text>Hydrolysis of DNA containing ring-opened 7-methylguanine residues, releasing 2,6-diamino-4-hydroxy-5-(N-methyl)formamidopyrimidine.</text>
        <dbReference type="EC" id="3.2.2.23"/>
    </reaction>
</comment>
<feature type="domain" description="Formamidopyrimidine-DNA glycosylase catalytic" evidence="11">
    <location>
        <begin position="2"/>
        <end position="183"/>
    </location>
</feature>
<dbReference type="PANTHER" id="PTHR22993">
    <property type="entry name" value="FORMAMIDOPYRIMIDINE-DNA GLYCOSYLASE"/>
    <property type="match status" value="1"/>
</dbReference>
<dbReference type="InterPro" id="IPR012319">
    <property type="entry name" value="FPG_cat"/>
</dbReference>
<accession>A0ABD3MGA2</accession>
<dbReference type="Gene3D" id="1.10.8.50">
    <property type="match status" value="1"/>
</dbReference>
<dbReference type="PANTHER" id="PTHR22993:SF9">
    <property type="entry name" value="FORMAMIDOPYRIMIDINE-DNA GLYCOSYLASE"/>
    <property type="match status" value="1"/>
</dbReference>
<keyword evidence="4" id="KW-0378">Hydrolase</keyword>
<evidence type="ECO:0000256" key="7">
    <source>
        <dbReference type="ARBA" id="ARBA00023239"/>
    </source>
</evidence>
<comment type="caution">
    <text evidence="12">The sequence shown here is derived from an EMBL/GenBank/DDBJ whole genome shotgun (WGS) entry which is preliminary data.</text>
</comment>
<keyword evidence="13" id="KW-1185">Reference proteome</keyword>
<dbReference type="SUPFAM" id="SSF81624">
    <property type="entry name" value="N-terminal domain of MutM-like DNA repair proteins"/>
    <property type="match status" value="1"/>
</dbReference>
<dbReference type="Gene3D" id="3.20.190.10">
    <property type="entry name" value="MutM-like, N-terminal"/>
    <property type="match status" value="1"/>
</dbReference>
<protein>
    <recommendedName>
        <fullName evidence="11">Formamidopyrimidine-DNA glycosylase catalytic domain-containing protein</fullName>
    </recommendedName>
</protein>
<evidence type="ECO:0000256" key="10">
    <source>
        <dbReference type="SAM" id="MobiDB-lite"/>
    </source>
</evidence>
<feature type="compositionally biased region" description="Basic and acidic residues" evidence="10">
    <location>
        <begin position="391"/>
        <end position="405"/>
    </location>
</feature>
<name>A0ABD3MGA2_9STRA</name>
<gene>
    <name evidence="12" type="ORF">ACHAWU_005805</name>
</gene>
<dbReference type="EMBL" id="JALLBG020000132">
    <property type="protein sequence ID" value="KAL3762602.1"/>
    <property type="molecule type" value="Genomic_DNA"/>
</dbReference>
<dbReference type="InterPro" id="IPR010979">
    <property type="entry name" value="Ribosomal_uS13-like_H2TH"/>
</dbReference>
<dbReference type="Pfam" id="PF06831">
    <property type="entry name" value="H2TH"/>
    <property type="match status" value="1"/>
</dbReference>
<evidence type="ECO:0000256" key="5">
    <source>
        <dbReference type="ARBA" id="ARBA00023125"/>
    </source>
</evidence>
<proteinExistence type="inferred from homology"/>
<reference evidence="12 13" key="1">
    <citation type="submission" date="2024-10" db="EMBL/GenBank/DDBJ databases">
        <title>Updated reference genomes for cyclostephanoid diatoms.</title>
        <authorList>
            <person name="Roberts W.R."/>
            <person name="Alverson A.J."/>
        </authorList>
    </citation>
    <scope>NUCLEOTIDE SEQUENCE [LARGE SCALE GENOMIC DNA]</scope>
    <source>
        <strain evidence="12 13">AJA232-27</strain>
    </source>
</reference>
<comment type="similarity">
    <text evidence="2">Belongs to the FPG family.</text>
</comment>
<evidence type="ECO:0000313" key="12">
    <source>
        <dbReference type="EMBL" id="KAL3762602.1"/>
    </source>
</evidence>
<evidence type="ECO:0000256" key="4">
    <source>
        <dbReference type="ARBA" id="ARBA00022801"/>
    </source>
</evidence>
<keyword evidence="7" id="KW-0456">Lyase</keyword>
<evidence type="ECO:0000256" key="8">
    <source>
        <dbReference type="ARBA" id="ARBA00023268"/>
    </source>
</evidence>
<feature type="region of interest" description="Disordered" evidence="10">
    <location>
        <begin position="30"/>
        <end position="52"/>
    </location>
</feature>
<keyword evidence="6" id="KW-0234">DNA repair</keyword>
<feature type="region of interest" description="Disordered" evidence="10">
    <location>
        <begin position="391"/>
        <end position="440"/>
    </location>
</feature>
<keyword evidence="3" id="KW-0227">DNA damage</keyword>